<dbReference type="RefSeq" id="WP_260795529.1">
    <property type="nucleotide sequence ID" value="NZ_CP093313.1"/>
</dbReference>
<evidence type="ECO:0000256" key="7">
    <source>
        <dbReference type="SAM" id="Phobius"/>
    </source>
</evidence>
<dbReference type="Pfam" id="PF02687">
    <property type="entry name" value="FtsX"/>
    <property type="match status" value="2"/>
</dbReference>
<evidence type="ECO:0000256" key="1">
    <source>
        <dbReference type="ARBA" id="ARBA00004651"/>
    </source>
</evidence>
<dbReference type="PANTHER" id="PTHR30572:SF4">
    <property type="entry name" value="ABC TRANSPORTER PERMEASE YTRF"/>
    <property type="match status" value="1"/>
</dbReference>
<feature type="transmembrane region" description="Helical" evidence="7">
    <location>
        <begin position="839"/>
        <end position="860"/>
    </location>
</feature>
<dbReference type="GO" id="GO:0022857">
    <property type="term" value="F:transmembrane transporter activity"/>
    <property type="evidence" value="ECO:0007669"/>
    <property type="project" value="TreeGrafter"/>
</dbReference>
<sequence>MRRITNLFRRERLDGEIAEELRAHIDLRIEDNLARGMTPEDARREALVRFGNTASTRERVMGEDAALSVDSWWADMRYALRKLANSPGFTITAIFTLAVGIGVNTAIFSSMDAVVLRPLAVPAMDRVVTAVEQDNSGNQRVALADYEDWARDSRAFEELSVRTEKSVNLTGAGDAAQIEASLATANFFSALRVEPVLGRLYVESEAQPGRDAVAVLNYGFWTRRFASDPAVLGRRIELDGRGYTVIGVLPKSVQYPSTADVFLPLAPTPQQLQDRKNHNYFVMGRLRDGVTVRQAQAEMRTIADRIARAYPATNNGMTAHVEPLLDGINDEYTPMYYRLIMGATLFVLLVVCANIANLQIARGIDRRPEIAMRRALGASRWRIIQQLLIENLLLGLAGAAGGVVIGQIDLKVMNAFMPERVARYMAGWTNIHFSARTFFFSVGLAVLAGVMSGMAPALEAIRVNPAQEIRAGSRSAIGSKRNRRLRSVFAVAQISLAVALVIGAALISKGMRSMLHSADEYEPNRVLTFDVALPAARYGTPRLRAAYYAQALERLRGLPGVKWAEVTNTLPYSDYGWVRDVEIENRPTMPGKFQTGLYLPVSEGYFAALRIGVLQGRGFTPHDTLDTVPVAVVSQRFVAQYFPNQSPLGHRIRLDGQNSTEPWLTIVGVVQETSYSLWDSTPHAVVYLNTSQAAPAGTEFAIFAEGHDALPLAPAVRQTLSSVDPALPLNGVQSYWQYMHERLTGLMYASAMLGIDGLIALLLAAIGIFGAMANLVGERTREIGVRLALGASREDVLRMILRRASWLAGSGLGLGLVLAFWLAKVLANLLRGVSPHDAVVFTSITVVIAAVALVASWLPARRAAKVDPMEALRSE</sequence>
<gene>
    <name evidence="10" type="ORF">MOP44_08160</name>
</gene>
<dbReference type="InterPro" id="IPR003838">
    <property type="entry name" value="ABC3_permease_C"/>
</dbReference>
<proteinExistence type="inferred from homology"/>
<evidence type="ECO:0000256" key="6">
    <source>
        <dbReference type="ARBA" id="ARBA00038076"/>
    </source>
</evidence>
<feature type="domain" description="MacB-like periplasmic core" evidence="9">
    <location>
        <begin position="488"/>
        <end position="692"/>
    </location>
</feature>
<dbReference type="InterPro" id="IPR017800">
    <property type="entry name" value="ADOP"/>
</dbReference>
<dbReference type="KEGG" id="orp:MOP44_08160"/>
<evidence type="ECO:0000256" key="4">
    <source>
        <dbReference type="ARBA" id="ARBA00022989"/>
    </source>
</evidence>
<reference evidence="10" key="1">
    <citation type="submission" date="2021-04" db="EMBL/GenBank/DDBJ databases">
        <title>Phylogenetic analysis of Acidobacteriaceae.</title>
        <authorList>
            <person name="Qiu L."/>
            <person name="Zhang Q."/>
        </authorList>
    </citation>
    <scope>NUCLEOTIDE SEQUENCE</scope>
    <source>
        <strain evidence="10">DSM 25168</strain>
    </source>
</reference>
<evidence type="ECO:0000256" key="3">
    <source>
        <dbReference type="ARBA" id="ARBA00022692"/>
    </source>
</evidence>
<dbReference type="AlphaFoldDB" id="A0A9J7BTC9"/>
<feature type="domain" description="MacB-like periplasmic core" evidence="9">
    <location>
        <begin position="90"/>
        <end position="301"/>
    </location>
</feature>
<feature type="domain" description="ABC3 transporter permease C-terminal" evidence="8">
    <location>
        <begin position="758"/>
        <end position="868"/>
    </location>
</feature>
<keyword evidence="4 7" id="KW-1133">Transmembrane helix</keyword>
<feature type="transmembrane region" description="Helical" evidence="7">
    <location>
        <begin position="335"/>
        <end position="358"/>
    </location>
</feature>
<comment type="subcellular location">
    <subcellularLocation>
        <location evidence="1">Cell membrane</location>
        <topology evidence="1">Multi-pass membrane protein</topology>
    </subcellularLocation>
</comment>
<comment type="similarity">
    <text evidence="6">Belongs to the ABC-4 integral membrane protein family.</text>
</comment>
<dbReference type="InterPro" id="IPR047928">
    <property type="entry name" value="Perm_prefix_1"/>
</dbReference>
<evidence type="ECO:0000313" key="10">
    <source>
        <dbReference type="EMBL" id="UWZ85904.1"/>
    </source>
</evidence>
<name>A0A9J7BTC9_9BACT</name>
<keyword evidence="11" id="KW-1185">Reference proteome</keyword>
<keyword evidence="3 7" id="KW-0812">Transmembrane</keyword>
<evidence type="ECO:0000256" key="5">
    <source>
        <dbReference type="ARBA" id="ARBA00023136"/>
    </source>
</evidence>
<organism evidence="10 11">
    <name type="scientific">Occallatibacter riparius</name>
    <dbReference type="NCBI Taxonomy" id="1002689"/>
    <lineage>
        <taxon>Bacteria</taxon>
        <taxon>Pseudomonadati</taxon>
        <taxon>Acidobacteriota</taxon>
        <taxon>Terriglobia</taxon>
        <taxon>Terriglobales</taxon>
        <taxon>Acidobacteriaceae</taxon>
        <taxon>Occallatibacter</taxon>
    </lineage>
</organism>
<evidence type="ECO:0000256" key="2">
    <source>
        <dbReference type="ARBA" id="ARBA00022475"/>
    </source>
</evidence>
<dbReference type="GO" id="GO:0005886">
    <property type="term" value="C:plasma membrane"/>
    <property type="evidence" value="ECO:0007669"/>
    <property type="project" value="UniProtKB-SubCell"/>
</dbReference>
<dbReference type="NCBIfam" id="TIGR03434">
    <property type="entry name" value="ADOP"/>
    <property type="match status" value="1"/>
</dbReference>
<dbReference type="InterPro" id="IPR025857">
    <property type="entry name" value="MacB_PCD"/>
</dbReference>
<dbReference type="PANTHER" id="PTHR30572">
    <property type="entry name" value="MEMBRANE COMPONENT OF TRANSPORTER-RELATED"/>
    <property type="match status" value="1"/>
</dbReference>
<feature type="domain" description="ABC3 transporter permease C-terminal" evidence="8">
    <location>
        <begin position="343"/>
        <end position="465"/>
    </location>
</feature>
<evidence type="ECO:0000259" key="9">
    <source>
        <dbReference type="Pfam" id="PF12704"/>
    </source>
</evidence>
<dbReference type="EMBL" id="CP093313">
    <property type="protein sequence ID" value="UWZ85904.1"/>
    <property type="molecule type" value="Genomic_DNA"/>
</dbReference>
<feature type="transmembrane region" description="Helical" evidence="7">
    <location>
        <begin position="86"/>
        <end position="108"/>
    </location>
</feature>
<dbReference type="InterPro" id="IPR050250">
    <property type="entry name" value="Macrolide_Exporter_MacB"/>
</dbReference>
<keyword evidence="2" id="KW-1003">Cell membrane</keyword>
<feature type="transmembrane region" description="Helical" evidence="7">
    <location>
        <begin position="746"/>
        <end position="776"/>
    </location>
</feature>
<evidence type="ECO:0000259" key="8">
    <source>
        <dbReference type="Pfam" id="PF02687"/>
    </source>
</evidence>
<dbReference type="NCBIfam" id="NF038403">
    <property type="entry name" value="perm_prefix_1"/>
    <property type="match status" value="1"/>
</dbReference>
<feature type="transmembrane region" description="Helical" evidence="7">
    <location>
        <begin position="387"/>
        <end position="408"/>
    </location>
</feature>
<dbReference type="Pfam" id="PF12704">
    <property type="entry name" value="MacB_PCD"/>
    <property type="match status" value="2"/>
</dbReference>
<accession>A0A9J7BTC9</accession>
<evidence type="ECO:0000313" key="11">
    <source>
        <dbReference type="Proteomes" id="UP001059380"/>
    </source>
</evidence>
<feature type="transmembrane region" description="Helical" evidence="7">
    <location>
        <begin position="438"/>
        <end position="458"/>
    </location>
</feature>
<dbReference type="Proteomes" id="UP001059380">
    <property type="component" value="Chromosome"/>
</dbReference>
<keyword evidence="5 7" id="KW-0472">Membrane</keyword>
<protein>
    <submittedName>
        <fullName evidence="10">ABC transporter permease</fullName>
    </submittedName>
</protein>
<feature type="transmembrane region" description="Helical" evidence="7">
    <location>
        <begin position="806"/>
        <end position="827"/>
    </location>
</feature>
<feature type="transmembrane region" description="Helical" evidence="7">
    <location>
        <begin position="488"/>
        <end position="507"/>
    </location>
</feature>